<dbReference type="GO" id="GO:0015074">
    <property type="term" value="P:DNA integration"/>
    <property type="evidence" value="ECO:0007669"/>
    <property type="project" value="InterPro"/>
</dbReference>
<keyword evidence="1" id="KW-0233">DNA recombination</keyword>
<feature type="compositionally biased region" description="Basic and acidic residues" evidence="2">
    <location>
        <begin position="307"/>
        <end position="321"/>
    </location>
</feature>
<evidence type="ECO:0000256" key="1">
    <source>
        <dbReference type="ARBA" id="ARBA00023172"/>
    </source>
</evidence>
<evidence type="ECO:0000313" key="4">
    <source>
        <dbReference type="Proteomes" id="UP000619260"/>
    </source>
</evidence>
<feature type="compositionally biased region" description="Basic residues" evidence="2">
    <location>
        <begin position="322"/>
        <end position="349"/>
    </location>
</feature>
<proteinExistence type="predicted"/>
<sequence length="362" mass="41161">MENPLTGLTWLTSRHRAPAEILRRLARGEIPLIHEGFRTLQPWRAAAHLRELLMACGLLPTIDKQILLFVRWLHQHLAEVNDPDHAQLLRRLRPGTSCPGSGPAPRPADHPGRAQLRRPADRPGHRILGWLAARGRPLADCTQADIDARAVEHTVSDRINVRAFLQWSAANRHSPRFELPAAQGTGGTPLPEHDRTVLLGQLLIDTRAPLRTRVAAVILLLYAQPVSRITRLTIDDIIRDDDQVLLRLGDPPTPVPEPVAALLLEYLGQRTNMRTATNRDSRWLFPGRRAGQPLQPRTLSPLIHELGVPDHRRPHRRDPTARPRHARPDRRRRARLPPGHRRPPRSQRWHHLVQLRPGDHRT</sequence>
<dbReference type="InterPro" id="IPR011010">
    <property type="entry name" value="DNA_brk_join_enz"/>
</dbReference>
<reference evidence="3" key="1">
    <citation type="submission" date="2021-01" db="EMBL/GenBank/DDBJ databases">
        <title>Whole genome shotgun sequence of Virgisporangium aliadipatigenens NBRC 105644.</title>
        <authorList>
            <person name="Komaki H."/>
            <person name="Tamura T."/>
        </authorList>
    </citation>
    <scope>NUCLEOTIDE SEQUENCE</scope>
    <source>
        <strain evidence="3">NBRC 105644</strain>
    </source>
</reference>
<feature type="region of interest" description="Disordered" evidence="2">
    <location>
        <begin position="93"/>
        <end position="120"/>
    </location>
</feature>
<dbReference type="GO" id="GO:0003677">
    <property type="term" value="F:DNA binding"/>
    <property type="evidence" value="ECO:0007669"/>
    <property type="project" value="InterPro"/>
</dbReference>
<keyword evidence="4" id="KW-1185">Reference proteome</keyword>
<name>A0A8J4DU61_9ACTN</name>
<protein>
    <submittedName>
        <fullName evidence="3">Uncharacterized protein</fullName>
    </submittedName>
</protein>
<dbReference type="Gene3D" id="1.10.443.10">
    <property type="entry name" value="Intergrase catalytic core"/>
    <property type="match status" value="1"/>
</dbReference>
<comment type="caution">
    <text evidence="3">The sequence shown here is derived from an EMBL/GenBank/DDBJ whole genome shotgun (WGS) entry which is preliminary data.</text>
</comment>
<accession>A0A8J4DU61</accession>
<dbReference type="EMBL" id="BOPF01000030">
    <property type="protein sequence ID" value="GIJ49738.1"/>
    <property type="molecule type" value="Genomic_DNA"/>
</dbReference>
<feature type="compositionally biased region" description="Basic and acidic residues" evidence="2">
    <location>
        <begin position="107"/>
        <end position="120"/>
    </location>
</feature>
<evidence type="ECO:0000313" key="3">
    <source>
        <dbReference type="EMBL" id="GIJ49738.1"/>
    </source>
</evidence>
<dbReference type="GO" id="GO:0006310">
    <property type="term" value="P:DNA recombination"/>
    <property type="evidence" value="ECO:0007669"/>
    <property type="project" value="UniProtKB-KW"/>
</dbReference>
<organism evidence="3 4">
    <name type="scientific">Virgisporangium aliadipatigenens</name>
    <dbReference type="NCBI Taxonomy" id="741659"/>
    <lineage>
        <taxon>Bacteria</taxon>
        <taxon>Bacillati</taxon>
        <taxon>Actinomycetota</taxon>
        <taxon>Actinomycetes</taxon>
        <taxon>Micromonosporales</taxon>
        <taxon>Micromonosporaceae</taxon>
        <taxon>Virgisporangium</taxon>
    </lineage>
</organism>
<dbReference type="AlphaFoldDB" id="A0A8J4DU61"/>
<feature type="region of interest" description="Disordered" evidence="2">
    <location>
        <begin position="284"/>
        <end position="349"/>
    </location>
</feature>
<dbReference type="InterPro" id="IPR013762">
    <property type="entry name" value="Integrase-like_cat_sf"/>
</dbReference>
<dbReference type="Proteomes" id="UP000619260">
    <property type="component" value="Unassembled WGS sequence"/>
</dbReference>
<evidence type="ECO:0000256" key="2">
    <source>
        <dbReference type="SAM" id="MobiDB-lite"/>
    </source>
</evidence>
<gene>
    <name evidence="3" type="ORF">Val02_66240</name>
</gene>
<dbReference type="SUPFAM" id="SSF56349">
    <property type="entry name" value="DNA breaking-rejoining enzymes"/>
    <property type="match status" value="1"/>
</dbReference>